<dbReference type="GO" id="GO:0003993">
    <property type="term" value="F:acid phosphatase activity"/>
    <property type="evidence" value="ECO:0007669"/>
    <property type="project" value="UniProtKB-EC"/>
</dbReference>
<feature type="domain" description="Phosphatidic acid phosphatase type 2/haloperoxidase" evidence="3">
    <location>
        <begin position="115"/>
        <end position="230"/>
    </location>
</feature>
<evidence type="ECO:0000313" key="4">
    <source>
        <dbReference type="EMBL" id="WEK47441.1"/>
    </source>
</evidence>
<keyword evidence="1" id="KW-0378">Hydrolase</keyword>
<dbReference type="PIRSF" id="PIRSF000897">
    <property type="entry name" value="Acid_Ptase_ClsA"/>
    <property type="match status" value="1"/>
</dbReference>
<dbReference type="SUPFAM" id="SSF48317">
    <property type="entry name" value="Acid phosphatase/Vanadium-dependent haloperoxidase"/>
    <property type="match status" value="1"/>
</dbReference>
<keyword evidence="2" id="KW-0732">Signal</keyword>
<dbReference type="Proteomes" id="UP001218362">
    <property type="component" value="Chromosome"/>
</dbReference>
<dbReference type="EMBL" id="CP119316">
    <property type="protein sequence ID" value="WEK47441.1"/>
    <property type="molecule type" value="Genomic_DNA"/>
</dbReference>
<dbReference type="Gene3D" id="1.20.144.10">
    <property type="entry name" value="Phosphatidic acid phosphatase type 2/haloperoxidase"/>
    <property type="match status" value="1"/>
</dbReference>
<dbReference type="CDD" id="cd03397">
    <property type="entry name" value="PAP2_acid_phosphatase"/>
    <property type="match status" value="1"/>
</dbReference>
<dbReference type="InterPro" id="IPR001011">
    <property type="entry name" value="Acid_Pase_classA_bac"/>
</dbReference>
<dbReference type="EC" id="3.1.3.2" evidence="1"/>
<organism evidence="4 5">
    <name type="scientific">Candidatus Andeanibacterium colombiense</name>
    <dbReference type="NCBI Taxonomy" id="3121345"/>
    <lineage>
        <taxon>Bacteria</taxon>
        <taxon>Pseudomonadati</taxon>
        <taxon>Pseudomonadota</taxon>
        <taxon>Alphaproteobacteria</taxon>
        <taxon>Sphingomonadales</taxon>
        <taxon>Sphingomonadaceae</taxon>
        <taxon>Candidatus Andeanibacterium</taxon>
    </lineage>
</organism>
<dbReference type="InterPro" id="IPR000326">
    <property type="entry name" value="PAP2/HPO"/>
</dbReference>
<dbReference type="PRINTS" id="PR00483">
    <property type="entry name" value="BACPHPHTASE"/>
</dbReference>
<dbReference type="SMART" id="SM00014">
    <property type="entry name" value="acidPPc"/>
    <property type="match status" value="1"/>
</dbReference>
<evidence type="ECO:0000256" key="1">
    <source>
        <dbReference type="PIRNR" id="PIRNR000897"/>
    </source>
</evidence>
<feature type="signal peptide" evidence="2">
    <location>
        <begin position="1"/>
        <end position="27"/>
    </location>
</feature>
<dbReference type="AlphaFoldDB" id="A0AAJ6BPR6"/>
<protein>
    <recommendedName>
        <fullName evidence="1">Acid phosphatase</fullName>
        <ecNumber evidence="1">3.1.3.2</ecNumber>
    </recommendedName>
</protein>
<comment type="similarity">
    <text evidence="1">Belongs to the class A bacterial acid phosphatase family.</text>
</comment>
<comment type="catalytic activity">
    <reaction evidence="1">
        <text>a phosphate monoester + H2O = an alcohol + phosphate</text>
        <dbReference type="Rhea" id="RHEA:15017"/>
        <dbReference type="ChEBI" id="CHEBI:15377"/>
        <dbReference type="ChEBI" id="CHEBI:30879"/>
        <dbReference type="ChEBI" id="CHEBI:43474"/>
        <dbReference type="ChEBI" id="CHEBI:67140"/>
        <dbReference type="EC" id="3.1.3.2"/>
    </reaction>
</comment>
<proteinExistence type="inferred from homology"/>
<dbReference type="GO" id="GO:0030288">
    <property type="term" value="C:outer membrane-bounded periplasmic space"/>
    <property type="evidence" value="ECO:0007669"/>
    <property type="project" value="InterPro"/>
</dbReference>
<sequence>MPGYSAIRIKSVLAAAALLAGAGFAQSASSQSAPGGYLAPGEFDVTHVLQPAPRKGDPRYDTDRKIFRETRKLIGTPRYELATNDADYSAPALMRDFSCAIGVELTPENAPQLLNVVQRAGRDTSAQTGMAKNHYKRERPFVIDKGTICQKPDELYDQKNKRMSYDYPSGHTTWGWTWALVLTSIAPDRAQAILERGRAYGDSRFVCGAHNESAVEAGMASASATMVLVQTKPAYQADLAAARAELAALRVSGAAPARDCGAEARVLGQRVMPKLKGEW</sequence>
<name>A0AAJ6BPR6_9SPHN</name>
<evidence type="ECO:0000259" key="3">
    <source>
        <dbReference type="SMART" id="SM00014"/>
    </source>
</evidence>
<accession>A0AAJ6BPR6</accession>
<reference evidence="4" key="1">
    <citation type="submission" date="2023-03" db="EMBL/GenBank/DDBJ databases">
        <title>Andean soil-derived lignocellulolytic bacterial consortium as a source of novel taxa and putative plastic-active enzymes.</title>
        <authorList>
            <person name="Diaz-Garcia L."/>
            <person name="Chuvochina M."/>
            <person name="Feuerriegel G."/>
            <person name="Bunk B."/>
            <person name="Sproer C."/>
            <person name="Streit W.R."/>
            <person name="Rodriguez L.M."/>
            <person name="Overmann J."/>
            <person name="Jimenez D.J."/>
        </authorList>
    </citation>
    <scope>NUCLEOTIDE SEQUENCE</scope>
    <source>
        <strain evidence="4">MAG 26</strain>
    </source>
</reference>
<dbReference type="Pfam" id="PF01569">
    <property type="entry name" value="PAP2"/>
    <property type="match status" value="1"/>
</dbReference>
<evidence type="ECO:0000256" key="2">
    <source>
        <dbReference type="SAM" id="SignalP"/>
    </source>
</evidence>
<evidence type="ECO:0000313" key="5">
    <source>
        <dbReference type="Proteomes" id="UP001218362"/>
    </source>
</evidence>
<dbReference type="InterPro" id="IPR036938">
    <property type="entry name" value="PAP2/HPO_sf"/>
</dbReference>
<dbReference type="KEGG" id="acob:P0Y56_03895"/>
<gene>
    <name evidence="4" type="ORF">P0Y56_03895</name>
</gene>
<feature type="chain" id="PRO_5042460701" description="Acid phosphatase" evidence="2">
    <location>
        <begin position="28"/>
        <end position="279"/>
    </location>
</feature>